<protein>
    <submittedName>
        <fullName evidence="3">Uncharacterized protein</fullName>
    </submittedName>
</protein>
<comment type="similarity">
    <text evidence="1">Belongs to the short-chain dehydrogenases/reductases (SDR) family.</text>
</comment>
<dbReference type="Gene3D" id="3.40.50.720">
    <property type="entry name" value="NAD(P)-binding Rossmann-like Domain"/>
    <property type="match status" value="1"/>
</dbReference>
<dbReference type="InterPro" id="IPR002347">
    <property type="entry name" value="SDR_fam"/>
</dbReference>
<dbReference type="AlphaFoldDB" id="A0A382AJE3"/>
<evidence type="ECO:0000256" key="2">
    <source>
        <dbReference type="ARBA" id="ARBA00023002"/>
    </source>
</evidence>
<dbReference type="InterPro" id="IPR020904">
    <property type="entry name" value="Sc_DH/Rdtase_CS"/>
</dbReference>
<name>A0A382AJE3_9ZZZZ</name>
<dbReference type="EMBL" id="UINC01025675">
    <property type="protein sequence ID" value="SVB01690.1"/>
    <property type="molecule type" value="Genomic_DNA"/>
</dbReference>
<organism evidence="3">
    <name type="scientific">marine metagenome</name>
    <dbReference type="NCBI Taxonomy" id="408172"/>
    <lineage>
        <taxon>unclassified sequences</taxon>
        <taxon>metagenomes</taxon>
        <taxon>ecological metagenomes</taxon>
    </lineage>
</organism>
<proteinExistence type="inferred from homology"/>
<reference evidence="3" key="1">
    <citation type="submission" date="2018-05" db="EMBL/GenBank/DDBJ databases">
        <authorList>
            <person name="Lanie J.A."/>
            <person name="Ng W.-L."/>
            <person name="Kazmierczak K.M."/>
            <person name="Andrzejewski T.M."/>
            <person name="Davidsen T.M."/>
            <person name="Wayne K.J."/>
            <person name="Tettelin H."/>
            <person name="Glass J.I."/>
            <person name="Rusch D."/>
            <person name="Podicherti R."/>
            <person name="Tsui H.-C.T."/>
            <person name="Winkler M.E."/>
        </authorList>
    </citation>
    <scope>NUCLEOTIDE SEQUENCE</scope>
</reference>
<feature type="non-terminal residue" evidence="3">
    <location>
        <position position="1"/>
    </location>
</feature>
<dbReference type="Pfam" id="PF00106">
    <property type="entry name" value="adh_short"/>
    <property type="match status" value="1"/>
</dbReference>
<dbReference type="PRINTS" id="PR00080">
    <property type="entry name" value="SDRFAMILY"/>
</dbReference>
<dbReference type="InterPro" id="IPR036291">
    <property type="entry name" value="NAD(P)-bd_dom_sf"/>
</dbReference>
<accession>A0A382AJE3</accession>
<keyword evidence="2" id="KW-0560">Oxidoreductase</keyword>
<evidence type="ECO:0000313" key="3">
    <source>
        <dbReference type="EMBL" id="SVB01690.1"/>
    </source>
</evidence>
<dbReference type="PANTHER" id="PTHR43976">
    <property type="entry name" value="SHORT CHAIN DEHYDROGENASE"/>
    <property type="match status" value="1"/>
</dbReference>
<sequence>VRDLATSEGLRGAAEEAGVALTVLSLDVDSPESIRAGVERVVEEAGCVDVLVNNAGVGDLWAVEDITETDLLQMFRTNVFGPIALIRAVLPGMRAAGSGTIVNVSSVSARIVSAFSGPYAATKYALEAITQAVAVEGAAHGIRCVAIEPGFTQTPMLEKALSSLPSAEGPYSTVAGFIRALYEDGTETGGNPIDVARTIEAAIESEETVIQHPVGAAAEWVINGRAAASDQDWVDLWTRTTEEEFGSRFQELFGDPP</sequence>
<dbReference type="GO" id="GO:0016491">
    <property type="term" value="F:oxidoreductase activity"/>
    <property type="evidence" value="ECO:0007669"/>
    <property type="project" value="UniProtKB-KW"/>
</dbReference>
<gene>
    <name evidence="3" type="ORF">METZ01_LOCUS154544</name>
</gene>
<dbReference type="PANTHER" id="PTHR43976:SF16">
    <property type="entry name" value="SHORT-CHAIN DEHYDROGENASE_REDUCTASE FAMILY PROTEIN"/>
    <property type="match status" value="1"/>
</dbReference>
<evidence type="ECO:0000256" key="1">
    <source>
        <dbReference type="ARBA" id="ARBA00006484"/>
    </source>
</evidence>
<dbReference type="PROSITE" id="PS00061">
    <property type="entry name" value="ADH_SHORT"/>
    <property type="match status" value="1"/>
</dbReference>
<dbReference type="SUPFAM" id="SSF51735">
    <property type="entry name" value="NAD(P)-binding Rossmann-fold domains"/>
    <property type="match status" value="1"/>
</dbReference>
<dbReference type="InterPro" id="IPR051911">
    <property type="entry name" value="SDR_oxidoreductase"/>
</dbReference>
<dbReference type="PRINTS" id="PR00081">
    <property type="entry name" value="GDHRDH"/>
</dbReference>